<gene>
    <name evidence="2" type="ORF">Val02_61050</name>
</gene>
<keyword evidence="3" id="KW-1185">Reference proteome</keyword>
<dbReference type="AlphaFoldDB" id="A0A8J3YP83"/>
<evidence type="ECO:0000313" key="3">
    <source>
        <dbReference type="Proteomes" id="UP000619260"/>
    </source>
</evidence>
<feature type="region of interest" description="Disordered" evidence="1">
    <location>
        <begin position="131"/>
        <end position="150"/>
    </location>
</feature>
<name>A0A8J3YP83_9ACTN</name>
<comment type="caution">
    <text evidence="2">The sequence shown here is derived from an EMBL/GenBank/DDBJ whole genome shotgun (WGS) entry which is preliminary data.</text>
</comment>
<proteinExistence type="predicted"/>
<dbReference type="Proteomes" id="UP000619260">
    <property type="component" value="Unassembled WGS sequence"/>
</dbReference>
<sequence>MGEPGSVKLPGQVRGLAAADPAGPVFVTGFDGRGARSTVLAAVDLAGTTIWRSEFAGRPLPPRAGVDGGIWIARRESAGYGLSQVGADGSTLSSVTPQQAADEHLDAFVVLPTGSVQRGCRRTTAIRLPPVAPPVWPDTTGRAVPSGRRR</sequence>
<evidence type="ECO:0000313" key="2">
    <source>
        <dbReference type="EMBL" id="GIJ49219.1"/>
    </source>
</evidence>
<organism evidence="2 3">
    <name type="scientific">Virgisporangium aliadipatigenens</name>
    <dbReference type="NCBI Taxonomy" id="741659"/>
    <lineage>
        <taxon>Bacteria</taxon>
        <taxon>Bacillati</taxon>
        <taxon>Actinomycetota</taxon>
        <taxon>Actinomycetes</taxon>
        <taxon>Micromonosporales</taxon>
        <taxon>Micromonosporaceae</taxon>
        <taxon>Virgisporangium</taxon>
    </lineage>
</organism>
<protein>
    <submittedName>
        <fullName evidence="2">Uncharacterized protein</fullName>
    </submittedName>
</protein>
<dbReference type="EMBL" id="BOPF01000025">
    <property type="protein sequence ID" value="GIJ49219.1"/>
    <property type="molecule type" value="Genomic_DNA"/>
</dbReference>
<accession>A0A8J3YP83</accession>
<evidence type="ECO:0000256" key="1">
    <source>
        <dbReference type="SAM" id="MobiDB-lite"/>
    </source>
</evidence>
<reference evidence="2" key="1">
    <citation type="submission" date="2021-01" db="EMBL/GenBank/DDBJ databases">
        <title>Whole genome shotgun sequence of Virgisporangium aliadipatigenens NBRC 105644.</title>
        <authorList>
            <person name="Komaki H."/>
            <person name="Tamura T."/>
        </authorList>
    </citation>
    <scope>NUCLEOTIDE SEQUENCE</scope>
    <source>
        <strain evidence="2">NBRC 105644</strain>
    </source>
</reference>